<dbReference type="STRING" id="561184.SAMN05216376_106254"/>
<protein>
    <submittedName>
        <fullName evidence="2">Cation/multidrug efflux pump</fullName>
    </submittedName>
</protein>
<dbReference type="RefSeq" id="WP_043140363.1">
    <property type="nucleotide sequence ID" value="NZ_BMGQ01000005.1"/>
</dbReference>
<dbReference type="AlphaFoldDB" id="A0A0B3RQT5"/>
<evidence type="ECO:0000313" key="3">
    <source>
        <dbReference type="Proteomes" id="UP000030960"/>
    </source>
</evidence>
<evidence type="ECO:0000256" key="1">
    <source>
        <dbReference type="SAM" id="Phobius"/>
    </source>
</evidence>
<dbReference type="Proteomes" id="UP000030960">
    <property type="component" value="Unassembled WGS sequence"/>
</dbReference>
<sequence>MFALARFLIMAAVVLTVVYGSLWFYLRARRRELLETDWAADPAETRSQEDYVREALEEFDRKRHRTLVLLVYAVPLCLVTLIVYLTNFH</sequence>
<feature type="transmembrane region" description="Helical" evidence="1">
    <location>
        <begin position="67"/>
        <end position="86"/>
    </location>
</feature>
<keyword evidence="1" id="KW-0472">Membrane</keyword>
<keyword evidence="1" id="KW-1133">Transmembrane helix</keyword>
<accession>A0A225PVK7</accession>
<dbReference type="EMBL" id="JSUQ01000007">
    <property type="protein sequence ID" value="KHQ53435.1"/>
    <property type="molecule type" value="Genomic_DNA"/>
</dbReference>
<dbReference type="GeneID" id="66501432"/>
<accession>A0A0B3RQT5</accession>
<dbReference type="OrthoDB" id="7632202at2"/>
<gene>
    <name evidence="2" type="ORF">OA50_01965</name>
</gene>
<keyword evidence="3" id="KW-1185">Reference proteome</keyword>
<name>A0A0B3RQT5_9RHOB</name>
<keyword evidence="1" id="KW-0812">Transmembrane</keyword>
<organism evidence="2 3">
    <name type="scientific">Mameliella alba</name>
    <dbReference type="NCBI Taxonomy" id="561184"/>
    <lineage>
        <taxon>Bacteria</taxon>
        <taxon>Pseudomonadati</taxon>
        <taxon>Pseudomonadota</taxon>
        <taxon>Alphaproteobacteria</taxon>
        <taxon>Rhodobacterales</taxon>
        <taxon>Roseobacteraceae</taxon>
        <taxon>Mameliella</taxon>
    </lineage>
</organism>
<reference evidence="2 3" key="1">
    <citation type="submission" date="2014-10" db="EMBL/GenBank/DDBJ databases">
        <title>Genome sequence of Ponticoccus sp. strain UMTAT08 isolated from clonal culture of toxic dinoflagellate Alexandrium tamiyavanichii.</title>
        <authorList>
            <person name="Gan H.Y."/>
            <person name="Muhd D.-D."/>
            <person name="Mohd Noor M.E."/>
            <person name="Yeong Y.S."/>
            <person name="Usup G."/>
        </authorList>
    </citation>
    <scope>NUCLEOTIDE SEQUENCE [LARGE SCALE GENOMIC DNA]</scope>
    <source>
        <strain evidence="2 3">UMTAT08</strain>
    </source>
</reference>
<proteinExistence type="predicted"/>
<evidence type="ECO:0000313" key="2">
    <source>
        <dbReference type="EMBL" id="KHQ53435.1"/>
    </source>
</evidence>
<feature type="transmembrane region" description="Helical" evidence="1">
    <location>
        <begin position="6"/>
        <end position="26"/>
    </location>
</feature>
<comment type="caution">
    <text evidence="2">The sequence shown here is derived from an EMBL/GenBank/DDBJ whole genome shotgun (WGS) entry which is preliminary data.</text>
</comment>